<evidence type="ECO:0000313" key="3">
    <source>
        <dbReference type="Proteomes" id="UP000826775"/>
    </source>
</evidence>
<organism evidence="2 3">
    <name type="scientific">Helicobacter gastrocanis</name>
    <dbReference type="NCBI Taxonomy" id="2849641"/>
    <lineage>
        <taxon>Bacteria</taxon>
        <taxon>Pseudomonadati</taxon>
        <taxon>Campylobacterota</taxon>
        <taxon>Epsilonproteobacteria</taxon>
        <taxon>Campylobacterales</taxon>
        <taxon>Helicobacteraceae</taxon>
        <taxon>Helicobacter</taxon>
    </lineage>
</organism>
<feature type="compositionally biased region" description="Basic residues" evidence="1">
    <location>
        <begin position="1"/>
        <end position="20"/>
    </location>
</feature>
<sequence length="46" mass="5158">MPHKTKTCLSNKGRKRRNKAHSKDLPSHLLVLPPPPRAHSPASNRP</sequence>
<evidence type="ECO:0000256" key="1">
    <source>
        <dbReference type="SAM" id="MobiDB-lite"/>
    </source>
</evidence>
<name>A0ABM7SGB0_9HELI</name>
<accession>A0ABM7SGB0</accession>
<dbReference type="Proteomes" id="UP000826775">
    <property type="component" value="Chromosome"/>
</dbReference>
<evidence type="ECO:0000313" key="2">
    <source>
        <dbReference type="EMBL" id="BCZ16809.1"/>
    </source>
</evidence>
<gene>
    <name evidence="2" type="ORF">NHP190003_00910</name>
</gene>
<dbReference type="EMBL" id="AP024814">
    <property type="protein sequence ID" value="BCZ16809.1"/>
    <property type="molecule type" value="Genomic_DNA"/>
</dbReference>
<keyword evidence="3" id="KW-1185">Reference proteome</keyword>
<protein>
    <submittedName>
        <fullName evidence="2">Uncharacterized protein</fullName>
    </submittedName>
</protein>
<proteinExistence type="predicted"/>
<reference evidence="2 3" key="1">
    <citation type="submission" date="2021-07" db="EMBL/GenBank/DDBJ databases">
        <title>Novel Helicobacter sp. Isolated from a dog.</title>
        <authorList>
            <person name="Rimbara E."/>
            <person name="Suzuki M."/>
        </authorList>
    </citation>
    <scope>NUCLEOTIDE SEQUENCE [LARGE SCALE GENOMIC DNA]</scope>
    <source>
        <strain evidence="3">NHP19-003</strain>
    </source>
</reference>
<feature type="region of interest" description="Disordered" evidence="1">
    <location>
        <begin position="1"/>
        <end position="46"/>
    </location>
</feature>